<sequence>MYAGLGHRISKTAINLECAADLGSRLHLRSTQTKSTVQANRFRERAFVGEQRDGGTDPLTRTGKSHYFTYFVSFRINLEPPDRANRAHFSPDLRRKRDVFRGWVISGLSWTSGRRSGNYKVKFLSRRGEKVNRDVWKISALFNRI</sequence>
<evidence type="ECO:0000313" key="1">
    <source>
        <dbReference type="EMBL" id="KAJ3642584.1"/>
    </source>
</evidence>
<organism evidence="1 2">
    <name type="scientific">Zophobas morio</name>
    <dbReference type="NCBI Taxonomy" id="2755281"/>
    <lineage>
        <taxon>Eukaryota</taxon>
        <taxon>Metazoa</taxon>
        <taxon>Ecdysozoa</taxon>
        <taxon>Arthropoda</taxon>
        <taxon>Hexapoda</taxon>
        <taxon>Insecta</taxon>
        <taxon>Pterygota</taxon>
        <taxon>Neoptera</taxon>
        <taxon>Endopterygota</taxon>
        <taxon>Coleoptera</taxon>
        <taxon>Polyphaga</taxon>
        <taxon>Cucujiformia</taxon>
        <taxon>Tenebrionidae</taxon>
        <taxon>Zophobas</taxon>
    </lineage>
</organism>
<evidence type="ECO:0000313" key="2">
    <source>
        <dbReference type="Proteomes" id="UP001168821"/>
    </source>
</evidence>
<gene>
    <name evidence="1" type="ORF">Zmor_025348</name>
</gene>
<accession>A0AA38HWR7</accession>
<comment type="caution">
    <text evidence="1">The sequence shown here is derived from an EMBL/GenBank/DDBJ whole genome shotgun (WGS) entry which is preliminary data.</text>
</comment>
<name>A0AA38HWR7_9CUCU</name>
<dbReference type="Proteomes" id="UP001168821">
    <property type="component" value="Unassembled WGS sequence"/>
</dbReference>
<dbReference type="AlphaFoldDB" id="A0AA38HWR7"/>
<reference evidence="1" key="1">
    <citation type="journal article" date="2023" name="G3 (Bethesda)">
        <title>Whole genome assemblies of Zophobas morio and Tenebrio molitor.</title>
        <authorList>
            <person name="Kaur S."/>
            <person name="Stinson S.A."/>
            <person name="diCenzo G.C."/>
        </authorList>
    </citation>
    <scope>NUCLEOTIDE SEQUENCE</scope>
    <source>
        <strain evidence="1">QUZm001</strain>
    </source>
</reference>
<proteinExistence type="predicted"/>
<keyword evidence="2" id="KW-1185">Reference proteome</keyword>
<dbReference type="EMBL" id="JALNTZ010000008">
    <property type="protein sequence ID" value="KAJ3642584.1"/>
    <property type="molecule type" value="Genomic_DNA"/>
</dbReference>
<protein>
    <submittedName>
        <fullName evidence="1">Uncharacterized protein</fullName>
    </submittedName>
</protein>